<dbReference type="PANTHER" id="PTHR32039">
    <property type="entry name" value="MAGNESIUM-CHELATASE SUBUNIT CHLI"/>
    <property type="match status" value="1"/>
</dbReference>
<dbReference type="Pfam" id="PF01078">
    <property type="entry name" value="Mg_chelatase"/>
    <property type="match status" value="1"/>
</dbReference>
<dbReference type="InterPro" id="IPR027417">
    <property type="entry name" value="P-loop_NTPase"/>
</dbReference>
<comment type="caution">
    <text evidence="5">The sequence shown here is derived from an EMBL/GenBank/DDBJ whole genome shotgun (WGS) entry which is preliminary data.</text>
</comment>
<dbReference type="InterPro" id="IPR004482">
    <property type="entry name" value="Mg_chelat-rel"/>
</dbReference>
<dbReference type="PANTHER" id="PTHR32039:SF7">
    <property type="entry name" value="COMPETENCE PROTEIN COMM"/>
    <property type="match status" value="1"/>
</dbReference>
<dbReference type="NCBIfam" id="TIGR00368">
    <property type="entry name" value="YifB family Mg chelatase-like AAA ATPase"/>
    <property type="match status" value="1"/>
</dbReference>
<sequence>MERTRHHEDDLSDVKGQEHAKRALEVAAAGGHNVLLMGPPGAGKTMLSKRLHTILPPIGFEEAVETTRVHSVAGFLKGQDSLIEKRPFRTPHHTISDVALIGGGQVPRPGEVSLANHGVLFLDELPEFKRSVLEVLRQPLEDGQVTVSRAIASVTFPAKFMLVAAMNPCPCGYHSDPKHECTCTGAQIHRYRSKISGPLMDRIDIHIEVPAVPYKKLSDERAGERSEVVLERVMRARDIQRERLQAEGVYSNSEMRSRHIKKFCRPEDDAEKLMEAAVGKLGLSARAYTRILKLSRTIADLEAEDTIKTHHVSEAIQYRTLDRGL</sequence>
<evidence type="ECO:0000256" key="2">
    <source>
        <dbReference type="ARBA" id="ARBA00022741"/>
    </source>
</evidence>
<evidence type="ECO:0000259" key="4">
    <source>
        <dbReference type="SMART" id="SM00382"/>
    </source>
</evidence>
<dbReference type="GO" id="GO:0005524">
    <property type="term" value="F:ATP binding"/>
    <property type="evidence" value="ECO:0007669"/>
    <property type="project" value="UniProtKB-KW"/>
</dbReference>
<dbReference type="SUPFAM" id="SSF52540">
    <property type="entry name" value="P-loop containing nucleoside triphosphate hydrolases"/>
    <property type="match status" value="1"/>
</dbReference>
<accession>A0A0F9CIM1</accession>
<gene>
    <name evidence="5" type="ORF">LCGC14_2318500</name>
</gene>
<dbReference type="Gene3D" id="3.40.50.300">
    <property type="entry name" value="P-loop containing nucleotide triphosphate hydrolases"/>
    <property type="match status" value="1"/>
</dbReference>
<dbReference type="InterPro" id="IPR001208">
    <property type="entry name" value="MCM_dom"/>
</dbReference>
<keyword evidence="2" id="KW-0547">Nucleotide-binding</keyword>
<protein>
    <recommendedName>
        <fullName evidence="4">AAA+ ATPase domain-containing protein</fullName>
    </recommendedName>
</protein>
<organism evidence="5">
    <name type="scientific">marine sediment metagenome</name>
    <dbReference type="NCBI Taxonomy" id="412755"/>
    <lineage>
        <taxon>unclassified sequences</taxon>
        <taxon>metagenomes</taxon>
        <taxon>ecological metagenomes</taxon>
    </lineage>
</organism>
<dbReference type="InterPro" id="IPR000523">
    <property type="entry name" value="Mg_chelatse_chII-like_cat_dom"/>
</dbReference>
<evidence type="ECO:0000256" key="1">
    <source>
        <dbReference type="ARBA" id="ARBA00006354"/>
    </source>
</evidence>
<comment type="similarity">
    <text evidence="1">Belongs to the Mg-chelatase subunits D/I family. ComM subfamily.</text>
</comment>
<evidence type="ECO:0000313" key="5">
    <source>
        <dbReference type="EMBL" id="KKL49138.1"/>
    </source>
</evidence>
<dbReference type="Pfam" id="PF13335">
    <property type="entry name" value="Mg_chelatase_C"/>
    <property type="match status" value="1"/>
</dbReference>
<dbReference type="PRINTS" id="PR01657">
    <property type="entry name" value="MCMFAMILY"/>
</dbReference>
<dbReference type="InterPro" id="IPR003593">
    <property type="entry name" value="AAA+_ATPase"/>
</dbReference>
<feature type="domain" description="AAA+ ATPase" evidence="4">
    <location>
        <begin position="30"/>
        <end position="213"/>
    </location>
</feature>
<dbReference type="GO" id="GO:0003677">
    <property type="term" value="F:DNA binding"/>
    <property type="evidence" value="ECO:0007669"/>
    <property type="project" value="InterPro"/>
</dbReference>
<proteinExistence type="inferred from homology"/>
<dbReference type="AlphaFoldDB" id="A0A0F9CIM1"/>
<dbReference type="InterPro" id="IPR045006">
    <property type="entry name" value="CHLI-like"/>
</dbReference>
<reference evidence="5" key="1">
    <citation type="journal article" date="2015" name="Nature">
        <title>Complex archaea that bridge the gap between prokaryotes and eukaryotes.</title>
        <authorList>
            <person name="Spang A."/>
            <person name="Saw J.H."/>
            <person name="Jorgensen S.L."/>
            <person name="Zaremba-Niedzwiedzka K."/>
            <person name="Martijn J."/>
            <person name="Lind A.E."/>
            <person name="van Eijk R."/>
            <person name="Schleper C."/>
            <person name="Guy L."/>
            <person name="Ettema T.J."/>
        </authorList>
    </citation>
    <scope>NUCLEOTIDE SEQUENCE</scope>
</reference>
<name>A0A0F9CIM1_9ZZZZ</name>
<evidence type="ECO:0000256" key="3">
    <source>
        <dbReference type="ARBA" id="ARBA00022840"/>
    </source>
</evidence>
<dbReference type="InterPro" id="IPR025158">
    <property type="entry name" value="Mg_chelat-rel_C"/>
</dbReference>
<dbReference type="EMBL" id="LAZR01033070">
    <property type="protein sequence ID" value="KKL49138.1"/>
    <property type="molecule type" value="Genomic_DNA"/>
</dbReference>
<dbReference type="SMART" id="SM00382">
    <property type="entry name" value="AAA"/>
    <property type="match status" value="1"/>
</dbReference>
<keyword evidence="3" id="KW-0067">ATP-binding</keyword>